<dbReference type="RefSeq" id="WP_212821191.1">
    <property type="nucleotide sequence ID" value="NZ_AP023416.1"/>
</dbReference>
<dbReference type="AlphaFoldDB" id="A0A810PUZ0"/>
<keyword evidence="3" id="KW-1185">Reference proteome</keyword>
<dbReference type="Pfam" id="PF03992">
    <property type="entry name" value="ABM"/>
    <property type="match status" value="1"/>
</dbReference>
<evidence type="ECO:0000259" key="1">
    <source>
        <dbReference type="PROSITE" id="PS51725"/>
    </source>
</evidence>
<proteinExistence type="predicted"/>
<accession>A0A810PUZ0</accession>
<geneLocation type="plasmid" evidence="2 3">
    <name>pMM35_01</name>
</geneLocation>
<dbReference type="Proteomes" id="UP000681343">
    <property type="component" value="Plasmid pMM35_01"/>
</dbReference>
<organism evidence="2 3">
    <name type="scientific">Vescimonas fastidiosa</name>
    <dbReference type="NCBI Taxonomy" id="2714353"/>
    <lineage>
        <taxon>Bacteria</taxon>
        <taxon>Bacillati</taxon>
        <taxon>Bacillota</taxon>
        <taxon>Clostridia</taxon>
        <taxon>Eubacteriales</taxon>
        <taxon>Oscillospiraceae</taxon>
        <taxon>Vescimonas</taxon>
    </lineage>
</organism>
<keyword evidence="2" id="KW-0614">Plasmid</keyword>
<dbReference type="Gene3D" id="3.30.70.100">
    <property type="match status" value="1"/>
</dbReference>
<name>A0A810PUZ0_9FIRM</name>
<dbReference type="EMBL" id="AP023416">
    <property type="protein sequence ID" value="BCK79534.1"/>
    <property type="molecule type" value="Genomic_DNA"/>
</dbReference>
<dbReference type="KEGG" id="vfa:MM35RIKEN_17260"/>
<feature type="domain" description="ABM" evidence="1">
    <location>
        <begin position="2"/>
        <end position="92"/>
    </location>
</feature>
<dbReference type="PANTHER" id="PTHR33336:SF3">
    <property type="entry name" value="ABM DOMAIN-CONTAINING PROTEIN"/>
    <property type="match status" value="1"/>
</dbReference>
<dbReference type="PANTHER" id="PTHR33336">
    <property type="entry name" value="QUINOL MONOOXYGENASE YGIN-RELATED"/>
    <property type="match status" value="1"/>
</dbReference>
<evidence type="ECO:0000313" key="3">
    <source>
        <dbReference type="Proteomes" id="UP000681343"/>
    </source>
</evidence>
<evidence type="ECO:0000313" key="2">
    <source>
        <dbReference type="EMBL" id="BCK79534.1"/>
    </source>
</evidence>
<dbReference type="GO" id="GO:0003824">
    <property type="term" value="F:catalytic activity"/>
    <property type="evidence" value="ECO:0007669"/>
    <property type="project" value="TreeGrafter"/>
</dbReference>
<dbReference type="InterPro" id="IPR011008">
    <property type="entry name" value="Dimeric_a/b-barrel"/>
</dbReference>
<dbReference type="InterPro" id="IPR050744">
    <property type="entry name" value="AI-2_Isomerase_LsrG"/>
</dbReference>
<protein>
    <recommendedName>
        <fullName evidence="1">ABM domain-containing protein</fullName>
    </recommendedName>
</protein>
<reference evidence="2" key="1">
    <citation type="submission" date="2020-09" db="EMBL/GenBank/DDBJ databases">
        <title>New species isolated from human feces.</title>
        <authorList>
            <person name="Kitahara M."/>
            <person name="Shigeno Y."/>
            <person name="Shime M."/>
            <person name="Matsumoto Y."/>
            <person name="Nakamura S."/>
            <person name="Motooka D."/>
            <person name="Fukuoka S."/>
            <person name="Nishikawa H."/>
            <person name="Benno Y."/>
        </authorList>
    </citation>
    <scope>NUCLEOTIDE SEQUENCE</scope>
    <source>
        <strain evidence="2">MM35</strain>
        <plasmid evidence="2">pMM35_01</plasmid>
    </source>
</reference>
<dbReference type="PROSITE" id="PS51725">
    <property type="entry name" value="ABM"/>
    <property type="match status" value="1"/>
</dbReference>
<dbReference type="InterPro" id="IPR007138">
    <property type="entry name" value="ABM_dom"/>
</dbReference>
<sequence length="92" mass="11257">MLKLSVNYFAKPGRREEFLRRVVEEGILTAIRREEGCLRYDYYLSCQNEDEILLLEQWDTDEHQRIHMEQEHMKRLRVIKDECIAETKLNRD</sequence>
<gene>
    <name evidence="2" type="ORF">MM35RIKEN_17260</name>
</gene>
<dbReference type="SUPFAM" id="SSF54909">
    <property type="entry name" value="Dimeric alpha+beta barrel"/>
    <property type="match status" value="1"/>
</dbReference>